<name>A0A9W9SYV7_9EURO</name>
<dbReference type="EMBL" id="JAPQKQ010000003">
    <property type="protein sequence ID" value="KAJ5202880.1"/>
    <property type="molecule type" value="Genomic_DNA"/>
</dbReference>
<evidence type="ECO:0000313" key="3">
    <source>
        <dbReference type="Proteomes" id="UP001150942"/>
    </source>
</evidence>
<reference evidence="2" key="2">
    <citation type="journal article" date="2023" name="IMA Fungus">
        <title>Comparative genomic study of the Penicillium genus elucidates a diverse pangenome and 15 lateral gene transfer events.</title>
        <authorList>
            <person name="Petersen C."/>
            <person name="Sorensen T."/>
            <person name="Nielsen M.R."/>
            <person name="Sondergaard T.E."/>
            <person name="Sorensen J.L."/>
            <person name="Fitzpatrick D.A."/>
            <person name="Frisvad J.C."/>
            <person name="Nielsen K.L."/>
        </authorList>
    </citation>
    <scope>NUCLEOTIDE SEQUENCE</scope>
    <source>
        <strain evidence="2">IBT 20477</strain>
    </source>
</reference>
<keyword evidence="3" id="KW-1185">Reference proteome</keyword>
<gene>
    <name evidence="2" type="ORF">N7449_004959</name>
</gene>
<dbReference type="Proteomes" id="UP001150942">
    <property type="component" value="Unassembled WGS sequence"/>
</dbReference>
<accession>A0A9W9SYV7</accession>
<evidence type="ECO:0000313" key="2">
    <source>
        <dbReference type="EMBL" id="KAJ5202880.1"/>
    </source>
</evidence>
<reference evidence="2" key="1">
    <citation type="submission" date="2022-11" db="EMBL/GenBank/DDBJ databases">
        <authorList>
            <person name="Petersen C."/>
        </authorList>
    </citation>
    <scope>NUCLEOTIDE SEQUENCE</scope>
    <source>
        <strain evidence="2">IBT 20477</strain>
    </source>
</reference>
<evidence type="ECO:0000256" key="1">
    <source>
        <dbReference type="SAM" id="Phobius"/>
    </source>
</evidence>
<proteinExistence type="predicted"/>
<feature type="transmembrane region" description="Helical" evidence="1">
    <location>
        <begin position="60"/>
        <end position="83"/>
    </location>
</feature>
<dbReference type="AlphaFoldDB" id="A0A9W9SYV7"/>
<keyword evidence="1" id="KW-1133">Transmembrane helix</keyword>
<comment type="caution">
    <text evidence="2">The sequence shown here is derived from an EMBL/GenBank/DDBJ whole genome shotgun (WGS) entry which is preliminary data.</text>
</comment>
<keyword evidence="1" id="KW-0472">Membrane</keyword>
<organism evidence="2 3">
    <name type="scientific">Penicillium cf. viridicatum</name>
    <dbReference type="NCBI Taxonomy" id="2972119"/>
    <lineage>
        <taxon>Eukaryota</taxon>
        <taxon>Fungi</taxon>
        <taxon>Dikarya</taxon>
        <taxon>Ascomycota</taxon>
        <taxon>Pezizomycotina</taxon>
        <taxon>Eurotiomycetes</taxon>
        <taxon>Eurotiomycetidae</taxon>
        <taxon>Eurotiales</taxon>
        <taxon>Aspergillaceae</taxon>
        <taxon>Penicillium</taxon>
    </lineage>
</organism>
<keyword evidence="1" id="KW-0812">Transmembrane</keyword>
<protein>
    <submittedName>
        <fullName evidence="2">Uncharacterized protein</fullName>
    </submittedName>
</protein>
<sequence>MTNFASLSLPKESTFNYGLKIDTLSPLRGRILELGRLLKAINLYIKERSRRAIGLTKYSYILYLRIILFGLLPLDLKIIGTLLNPYPLLRESLGRNIKKRPIENISR</sequence>